<protein>
    <submittedName>
        <fullName evidence="1">Uncharacterized protein</fullName>
    </submittedName>
</protein>
<organism evidence="1">
    <name type="scientific">Rhizophora mucronata</name>
    <name type="common">Asiatic mangrove</name>
    <dbReference type="NCBI Taxonomy" id="61149"/>
    <lineage>
        <taxon>Eukaryota</taxon>
        <taxon>Viridiplantae</taxon>
        <taxon>Streptophyta</taxon>
        <taxon>Embryophyta</taxon>
        <taxon>Tracheophyta</taxon>
        <taxon>Spermatophyta</taxon>
        <taxon>Magnoliopsida</taxon>
        <taxon>eudicotyledons</taxon>
        <taxon>Gunneridae</taxon>
        <taxon>Pentapetalae</taxon>
        <taxon>rosids</taxon>
        <taxon>fabids</taxon>
        <taxon>Malpighiales</taxon>
        <taxon>Rhizophoraceae</taxon>
        <taxon>Rhizophora</taxon>
    </lineage>
</organism>
<proteinExistence type="predicted"/>
<dbReference type="EMBL" id="GGEC01062275">
    <property type="protein sequence ID" value="MBX42759.1"/>
    <property type="molecule type" value="Transcribed_RNA"/>
</dbReference>
<dbReference type="AlphaFoldDB" id="A0A2P2NJV0"/>
<accession>A0A2P2NJV0</accession>
<sequence>MKCASIQISHATVYTQG</sequence>
<evidence type="ECO:0000313" key="1">
    <source>
        <dbReference type="EMBL" id="MBX42759.1"/>
    </source>
</evidence>
<reference evidence="1" key="1">
    <citation type="submission" date="2018-02" db="EMBL/GenBank/DDBJ databases">
        <title>Rhizophora mucronata_Transcriptome.</title>
        <authorList>
            <person name="Meera S.P."/>
            <person name="Sreeshan A."/>
            <person name="Augustine A."/>
        </authorList>
    </citation>
    <scope>NUCLEOTIDE SEQUENCE</scope>
    <source>
        <tissue evidence="1">Leaf</tissue>
    </source>
</reference>
<name>A0A2P2NJV0_RHIMU</name>